<gene>
    <name evidence="4" type="ORF">TSOC_005621</name>
</gene>
<sequence>MMTALGVILFGALLLAGGLPGSAGRDLARREAKEGAPSKHLYCKQSGKGCQANEEIERYCADTGFKELLRCSTNEKHASWPPHVSQQRSFSPQRSRYSRSGDDDDTSVGEDEIVGAGSLFRVVRSCTEKTVAAHTQALVDEVAAAEKGRGGASHHLGLFPFELAMMLVVGVSLPVVYWRKIRIRHL</sequence>
<keyword evidence="2" id="KW-0812">Transmembrane</keyword>
<dbReference type="EMBL" id="PGGS01000156">
    <property type="protein sequence ID" value="PNH07889.1"/>
    <property type="molecule type" value="Genomic_DNA"/>
</dbReference>
<accession>A0A2J8A5U1</accession>
<dbReference type="AlphaFoldDB" id="A0A2J8A5U1"/>
<dbReference type="Proteomes" id="UP000236333">
    <property type="component" value="Unassembled WGS sequence"/>
</dbReference>
<evidence type="ECO:0000256" key="2">
    <source>
        <dbReference type="SAM" id="Phobius"/>
    </source>
</evidence>
<keyword evidence="2" id="KW-0472">Membrane</keyword>
<reference evidence="4 5" key="1">
    <citation type="journal article" date="2017" name="Mol. Biol. Evol.">
        <title>The 4-celled Tetrabaena socialis nuclear genome reveals the essential components for genetic control of cell number at the origin of multicellularity in the volvocine lineage.</title>
        <authorList>
            <person name="Featherston J."/>
            <person name="Arakaki Y."/>
            <person name="Hanschen E.R."/>
            <person name="Ferris P.J."/>
            <person name="Michod R.E."/>
            <person name="Olson B.J.S.C."/>
            <person name="Nozaki H."/>
            <person name="Durand P.M."/>
        </authorList>
    </citation>
    <scope>NUCLEOTIDE SEQUENCE [LARGE SCALE GENOMIC DNA]</scope>
    <source>
        <strain evidence="4 5">NIES-571</strain>
    </source>
</reference>
<evidence type="ECO:0000256" key="3">
    <source>
        <dbReference type="SAM" id="SignalP"/>
    </source>
</evidence>
<protein>
    <submittedName>
        <fullName evidence="4">Uncharacterized protein</fullName>
    </submittedName>
</protein>
<evidence type="ECO:0000313" key="5">
    <source>
        <dbReference type="Proteomes" id="UP000236333"/>
    </source>
</evidence>
<feature type="region of interest" description="Disordered" evidence="1">
    <location>
        <begin position="77"/>
        <end position="110"/>
    </location>
</feature>
<feature type="chain" id="PRO_5014352493" evidence="3">
    <location>
        <begin position="25"/>
        <end position="186"/>
    </location>
</feature>
<name>A0A2J8A5U1_9CHLO</name>
<organism evidence="4 5">
    <name type="scientific">Tetrabaena socialis</name>
    <dbReference type="NCBI Taxonomy" id="47790"/>
    <lineage>
        <taxon>Eukaryota</taxon>
        <taxon>Viridiplantae</taxon>
        <taxon>Chlorophyta</taxon>
        <taxon>core chlorophytes</taxon>
        <taxon>Chlorophyceae</taxon>
        <taxon>CS clade</taxon>
        <taxon>Chlamydomonadales</taxon>
        <taxon>Tetrabaenaceae</taxon>
        <taxon>Tetrabaena</taxon>
    </lineage>
</organism>
<proteinExistence type="predicted"/>
<feature type="signal peptide" evidence="3">
    <location>
        <begin position="1"/>
        <end position="24"/>
    </location>
</feature>
<keyword evidence="2" id="KW-1133">Transmembrane helix</keyword>
<comment type="caution">
    <text evidence="4">The sequence shown here is derived from an EMBL/GenBank/DDBJ whole genome shotgun (WGS) entry which is preliminary data.</text>
</comment>
<dbReference type="OrthoDB" id="541982at2759"/>
<evidence type="ECO:0000313" key="4">
    <source>
        <dbReference type="EMBL" id="PNH07889.1"/>
    </source>
</evidence>
<keyword evidence="5" id="KW-1185">Reference proteome</keyword>
<evidence type="ECO:0000256" key="1">
    <source>
        <dbReference type="SAM" id="MobiDB-lite"/>
    </source>
</evidence>
<feature type="compositionally biased region" description="Low complexity" evidence="1">
    <location>
        <begin position="85"/>
        <end position="95"/>
    </location>
</feature>
<keyword evidence="3" id="KW-0732">Signal</keyword>
<feature type="transmembrane region" description="Helical" evidence="2">
    <location>
        <begin position="158"/>
        <end position="178"/>
    </location>
</feature>